<name>A0A182XXZ5_ANOST</name>
<reference evidence="2" key="2">
    <citation type="submission" date="2020-05" db="UniProtKB">
        <authorList>
            <consortium name="EnsemblMetazoa"/>
        </authorList>
    </citation>
    <scope>IDENTIFICATION</scope>
    <source>
        <strain evidence="2">Indian</strain>
    </source>
</reference>
<dbReference type="OMA" id="MEAYATT"/>
<accession>A0A182XXZ5</accession>
<proteinExistence type="predicted"/>
<feature type="region of interest" description="Disordered" evidence="1">
    <location>
        <begin position="294"/>
        <end position="337"/>
    </location>
</feature>
<protein>
    <submittedName>
        <fullName evidence="2">Uncharacterized protein</fullName>
    </submittedName>
</protein>
<dbReference type="AlphaFoldDB" id="A0A182XXZ5"/>
<sequence length="364" mass="40369">MSLEESKGVMAATRHLTALEGAIQGLLNEARSGKVNPAMVSIKLDILQSLWNDGNKALLKLEEFQGAQPRRATFMEAYATTKFELKRIGLAEAPASPQFDVTLAPGPSRSDHLPLIELPRFNGDPTEWPAFAARFEKRVAGLTGDAERYAFLTKCFELCDIARNSYEAFENSGMPFSNAWSKLEERFYKKRVAFLGHLKNVIDTPKITKASSTGLMRIIDVVDTSISSAHQIAGESGTKPTVVEDGLLVQLVLGKLDDDTILRITSRLDAQTIPPWKELREELDRLSSQIYYEPRRRETPRYDRAQSTTQPAPQPRVVLSATTGTSQPSNATRPSYKGVSILHGQEAARRCYACANLAQHVYGK</sequence>
<organism evidence="2 3">
    <name type="scientific">Anopheles stephensi</name>
    <name type="common">Indo-Pakistan malaria mosquito</name>
    <dbReference type="NCBI Taxonomy" id="30069"/>
    <lineage>
        <taxon>Eukaryota</taxon>
        <taxon>Metazoa</taxon>
        <taxon>Ecdysozoa</taxon>
        <taxon>Arthropoda</taxon>
        <taxon>Hexapoda</taxon>
        <taxon>Insecta</taxon>
        <taxon>Pterygota</taxon>
        <taxon>Neoptera</taxon>
        <taxon>Endopterygota</taxon>
        <taxon>Diptera</taxon>
        <taxon>Nematocera</taxon>
        <taxon>Culicoidea</taxon>
        <taxon>Culicidae</taxon>
        <taxon>Anophelinae</taxon>
        <taxon>Anopheles</taxon>
    </lineage>
</organism>
<dbReference type="STRING" id="30069.A0A182XXZ5"/>
<evidence type="ECO:0000313" key="2">
    <source>
        <dbReference type="EnsemblMetazoa" id="ASTEI01081-PA"/>
    </source>
</evidence>
<dbReference type="InterPro" id="IPR005312">
    <property type="entry name" value="DUF1759"/>
</dbReference>
<dbReference type="VEuPathDB" id="VectorBase:ASTEI01081"/>
<evidence type="ECO:0000256" key="1">
    <source>
        <dbReference type="SAM" id="MobiDB-lite"/>
    </source>
</evidence>
<evidence type="ECO:0000313" key="3">
    <source>
        <dbReference type="Proteomes" id="UP000076408"/>
    </source>
</evidence>
<dbReference type="EnsemblMetazoa" id="ASTEI01081-RA">
    <property type="protein sequence ID" value="ASTEI01081-PA"/>
    <property type="gene ID" value="ASTEI01081"/>
</dbReference>
<dbReference type="Proteomes" id="UP000076408">
    <property type="component" value="Unassembled WGS sequence"/>
</dbReference>
<reference evidence="3" key="1">
    <citation type="journal article" date="2014" name="Genome Biol.">
        <title>Genome analysis of a major urban malaria vector mosquito, Anopheles stephensi.</title>
        <authorList>
            <person name="Jiang X."/>
            <person name="Peery A."/>
            <person name="Hall A.B."/>
            <person name="Sharma A."/>
            <person name="Chen X.G."/>
            <person name="Waterhouse R.M."/>
            <person name="Komissarov A."/>
            <person name="Riehle M.M."/>
            <person name="Shouche Y."/>
            <person name="Sharakhova M.V."/>
            <person name="Lawson D."/>
            <person name="Pakpour N."/>
            <person name="Arensburger P."/>
            <person name="Davidson V.L."/>
            <person name="Eiglmeier K."/>
            <person name="Emrich S."/>
            <person name="George P."/>
            <person name="Kennedy R.C."/>
            <person name="Mane S.P."/>
            <person name="Maslen G."/>
            <person name="Oringanje C."/>
            <person name="Qi Y."/>
            <person name="Settlage R."/>
            <person name="Tojo M."/>
            <person name="Tubio J.M."/>
            <person name="Unger M.F."/>
            <person name="Wang B."/>
            <person name="Vernick K.D."/>
            <person name="Ribeiro J.M."/>
            <person name="James A.A."/>
            <person name="Michel K."/>
            <person name="Riehle M.A."/>
            <person name="Luckhart S."/>
            <person name="Sharakhov I.V."/>
            <person name="Tu Z."/>
        </authorList>
    </citation>
    <scope>NUCLEOTIDE SEQUENCE [LARGE SCALE GENOMIC DNA]</scope>
    <source>
        <strain evidence="3">Indian</strain>
    </source>
</reference>
<feature type="compositionally biased region" description="Polar residues" evidence="1">
    <location>
        <begin position="320"/>
        <end position="333"/>
    </location>
</feature>
<dbReference type="VEuPathDB" id="VectorBase:ASTE005153"/>
<dbReference type="Pfam" id="PF03564">
    <property type="entry name" value="DUF1759"/>
    <property type="match status" value="1"/>
</dbReference>
<keyword evidence="3" id="KW-1185">Reference proteome</keyword>
<feature type="compositionally biased region" description="Basic and acidic residues" evidence="1">
    <location>
        <begin position="294"/>
        <end position="304"/>
    </location>
</feature>